<feature type="transmembrane region" description="Helical" evidence="1">
    <location>
        <begin position="20"/>
        <end position="38"/>
    </location>
</feature>
<comment type="caution">
    <text evidence="2">The sequence shown here is derived from an EMBL/GenBank/DDBJ whole genome shotgun (WGS) entry which is preliminary data.</text>
</comment>
<name>A0A9P9EWH4_9HYPO</name>
<evidence type="ECO:0000313" key="3">
    <source>
        <dbReference type="Proteomes" id="UP000738349"/>
    </source>
</evidence>
<proteinExistence type="predicted"/>
<keyword evidence="1" id="KW-0472">Membrane</keyword>
<organism evidence="2 3">
    <name type="scientific">Dactylonectria macrodidyma</name>
    <dbReference type="NCBI Taxonomy" id="307937"/>
    <lineage>
        <taxon>Eukaryota</taxon>
        <taxon>Fungi</taxon>
        <taxon>Dikarya</taxon>
        <taxon>Ascomycota</taxon>
        <taxon>Pezizomycotina</taxon>
        <taxon>Sordariomycetes</taxon>
        <taxon>Hypocreomycetidae</taxon>
        <taxon>Hypocreales</taxon>
        <taxon>Nectriaceae</taxon>
        <taxon>Dactylonectria</taxon>
    </lineage>
</organism>
<dbReference type="AlphaFoldDB" id="A0A9P9EWH4"/>
<dbReference type="Proteomes" id="UP000738349">
    <property type="component" value="Unassembled WGS sequence"/>
</dbReference>
<keyword evidence="1" id="KW-0812">Transmembrane</keyword>
<sequence>MWCLPTSDDGLALVAAAQPAPAFAMVAIVLANPLLSFFQLPWVETLFSTALLPSAPVSVRIGYTGIHPSQSPISSILPPYSTPVTSVGLTGLMTATP</sequence>
<keyword evidence="3" id="KW-1185">Reference proteome</keyword>
<dbReference type="EMBL" id="JAGMUV010000008">
    <property type="protein sequence ID" value="KAH7146574.1"/>
    <property type="molecule type" value="Genomic_DNA"/>
</dbReference>
<keyword evidence="1" id="KW-1133">Transmembrane helix</keyword>
<accession>A0A9P9EWH4</accession>
<evidence type="ECO:0000313" key="2">
    <source>
        <dbReference type="EMBL" id="KAH7146574.1"/>
    </source>
</evidence>
<evidence type="ECO:0000256" key="1">
    <source>
        <dbReference type="SAM" id="Phobius"/>
    </source>
</evidence>
<reference evidence="2" key="1">
    <citation type="journal article" date="2021" name="Nat. Commun.">
        <title>Genetic determinants of endophytism in the Arabidopsis root mycobiome.</title>
        <authorList>
            <person name="Mesny F."/>
            <person name="Miyauchi S."/>
            <person name="Thiergart T."/>
            <person name="Pickel B."/>
            <person name="Atanasova L."/>
            <person name="Karlsson M."/>
            <person name="Huettel B."/>
            <person name="Barry K.W."/>
            <person name="Haridas S."/>
            <person name="Chen C."/>
            <person name="Bauer D."/>
            <person name="Andreopoulos W."/>
            <person name="Pangilinan J."/>
            <person name="LaButti K."/>
            <person name="Riley R."/>
            <person name="Lipzen A."/>
            <person name="Clum A."/>
            <person name="Drula E."/>
            <person name="Henrissat B."/>
            <person name="Kohler A."/>
            <person name="Grigoriev I.V."/>
            <person name="Martin F.M."/>
            <person name="Hacquard S."/>
        </authorList>
    </citation>
    <scope>NUCLEOTIDE SEQUENCE</scope>
    <source>
        <strain evidence="2">MPI-CAGE-AT-0147</strain>
    </source>
</reference>
<protein>
    <submittedName>
        <fullName evidence="2">Uncharacterized protein</fullName>
    </submittedName>
</protein>
<gene>
    <name evidence="2" type="ORF">EDB81DRAFT_883975</name>
</gene>